<dbReference type="AlphaFoldDB" id="A0A811UMG5"/>
<evidence type="ECO:0000313" key="3">
    <source>
        <dbReference type="Proteomes" id="UP000606786"/>
    </source>
</evidence>
<evidence type="ECO:0000313" key="2">
    <source>
        <dbReference type="EMBL" id="CAD6998975.1"/>
    </source>
</evidence>
<dbReference type="EMBL" id="CAJHJT010000012">
    <property type="protein sequence ID" value="CAD6998975.1"/>
    <property type="molecule type" value="Genomic_DNA"/>
</dbReference>
<feature type="region of interest" description="Disordered" evidence="1">
    <location>
        <begin position="72"/>
        <end position="101"/>
    </location>
</feature>
<organism evidence="2 3">
    <name type="scientific">Ceratitis capitata</name>
    <name type="common">Mediterranean fruit fly</name>
    <name type="synonym">Tephritis capitata</name>
    <dbReference type="NCBI Taxonomy" id="7213"/>
    <lineage>
        <taxon>Eukaryota</taxon>
        <taxon>Metazoa</taxon>
        <taxon>Ecdysozoa</taxon>
        <taxon>Arthropoda</taxon>
        <taxon>Hexapoda</taxon>
        <taxon>Insecta</taxon>
        <taxon>Pterygota</taxon>
        <taxon>Neoptera</taxon>
        <taxon>Endopterygota</taxon>
        <taxon>Diptera</taxon>
        <taxon>Brachycera</taxon>
        <taxon>Muscomorpha</taxon>
        <taxon>Tephritoidea</taxon>
        <taxon>Tephritidae</taxon>
        <taxon>Ceratitis</taxon>
        <taxon>Ceratitis</taxon>
    </lineage>
</organism>
<reference evidence="2" key="1">
    <citation type="submission" date="2020-11" db="EMBL/GenBank/DDBJ databases">
        <authorList>
            <person name="Whitehead M."/>
        </authorList>
    </citation>
    <scope>NUCLEOTIDE SEQUENCE</scope>
    <source>
        <strain evidence="2">EGII</strain>
    </source>
</reference>
<sequence length="101" mass="11167">MVSAAAAAAVAATAAVVAQKCGQPRNSERSYRRLYKYIKAHNEGNFLIELLAFVLPQNKLKALKMLSDKQPHTQLARTQNSDSSVVCGLDQQPKQQKQQQQ</sequence>
<protein>
    <submittedName>
        <fullName evidence="2">(Mediterranean fruit fly) hypothetical protein</fullName>
    </submittedName>
</protein>
<feature type="compositionally biased region" description="Polar residues" evidence="1">
    <location>
        <begin position="72"/>
        <end position="84"/>
    </location>
</feature>
<gene>
    <name evidence="2" type="ORF">CCAP1982_LOCUS7522</name>
</gene>
<feature type="compositionally biased region" description="Low complexity" evidence="1">
    <location>
        <begin position="91"/>
        <end position="101"/>
    </location>
</feature>
<evidence type="ECO:0000256" key="1">
    <source>
        <dbReference type="SAM" id="MobiDB-lite"/>
    </source>
</evidence>
<proteinExistence type="predicted"/>
<keyword evidence="3" id="KW-1185">Reference proteome</keyword>
<name>A0A811UMG5_CERCA</name>
<accession>A0A811UMG5</accession>
<dbReference type="Proteomes" id="UP000606786">
    <property type="component" value="Unassembled WGS sequence"/>
</dbReference>
<comment type="caution">
    <text evidence="2">The sequence shown here is derived from an EMBL/GenBank/DDBJ whole genome shotgun (WGS) entry which is preliminary data.</text>
</comment>